<evidence type="ECO:0000256" key="6">
    <source>
        <dbReference type="SAM" id="Phobius"/>
    </source>
</evidence>
<sequence>MTPSPHAARLVTPMMLALGVVLATVPLWITKIGLYPYLGVEILIWSIYALAYNLLLGTAGLPSFGHGAYFGVGAYAFGLTQLHVAPGLWVCLTGALLAGALAGLVVAAFISHRRGIYYAFMTIAFGQIFWFMAMKLRDLTGGEDGLLKIARPPVDLGIAAFDITDNVSLFYFVLAAFLVVVVGLWRLTHSPFGRVLSAIRQSETRAAHLGYHVRVYKMSVFTLSAALSGLAGGLFAMAQNSAFPDVMSLHHSGYVVMMVLVGGGLVSFWGPVVGVVVFLVARDVIGAVTNTWMLWFGLLFILVVLFRPEGIAGAWQAATKGVDLKRLRLRGSAALAQVLKV</sequence>
<evidence type="ECO:0000256" key="5">
    <source>
        <dbReference type="ARBA" id="ARBA00023136"/>
    </source>
</evidence>
<dbReference type="CDD" id="cd06581">
    <property type="entry name" value="TM_PBP1_LivM_like"/>
    <property type="match status" value="1"/>
</dbReference>
<evidence type="ECO:0000256" key="4">
    <source>
        <dbReference type="ARBA" id="ARBA00022989"/>
    </source>
</evidence>
<accession>A0A947D4M4</accession>
<evidence type="ECO:0000313" key="7">
    <source>
        <dbReference type="EMBL" id="MBT9290940.1"/>
    </source>
</evidence>
<comment type="subcellular location">
    <subcellularLocation>
        <location evidence="1">Cell membrane</location>
        <topology evidence="1">Multi-pass membrane protein</topology>
    </subcellularLocation>
</comment>
<evidence type="ECO:0000256" key="1">
    <source>
        <dbReference type="ARBA" id="ARBA00004651"/>
    </source>
</evidence>
<feature type="transmembrane region" description="Helical" evidence="6">
    <location>
        <begin position="169"/>
        <end position="187"/>
    </location>
</feature>
<comment type="caution">
    <text evidence="7">The sequence shown here is derived from an EMBL/GenBank/DDBJ whole genome shotgun (WGS) entry which is preliminary data.</text>
</comment>
<feature type="transmembrane region" description="Helical" evidence="6">
    <location>
        <begin position="255"/>
        <end position="280"/>
    </location>
</feature>
<organism evidence="7 8">
    <name type="scientific">Prosthecodimorpha staleyi</name>
    <dbReference type="NCBI Taxonomy" id="2840188"/>
    <lineage>
        <taxon>Bacteria</taxon>
        <taxon>Pseudomonadati</taxon>
        <taxon>Pseudomonadota</taxon>
        <taxon>Alphaproteobacteria</taxon>
        <taxon>Hyphomicrobiales</taxon>
        <taxon>Ancalomicrobiaceae</taxon>
        <taxon>Prosthecodimorpha</taxon>
    </lineage>
</organism>
<feature type="transmembrane region" description="Helical" evidence="6">
    <location>
        <begin position="63"/>
        <end position="81"/>
    </location>
</feature>
<dbReference type="Proteomes" id="UP000766595">
    <property type="component" value="Unassembled WGS sequence"/>
</dbReference>
<protein>
    <submittedName>
        <fullName evidence="7">Branched-chain amino acid ABC transporter permease</fullName>
    </submittedName>
</protein>
<dbReference type="PANTHER" id="PTHR30482">
    <property type="entry name" value="HIGH-AFFINITY BRANCHED-CHAIN AMINO ACID TRANSPORT SYSTEM PERMEASE"/>
    <property type="match status" value="1"/>
</dbReference>
<dbReference type="Pfam" id="PF02653">
    <property type="entry name" value="BPD_transp_2"/>
    <property type="match status" value="1"/>
</dbReference>
<dbReference type="GO" id="GO:0005886">
    <property type="term" value="C:plasma membrane"/>
    <property type="evidence" value="ECO:0007669"/>
    <property type="project" value="UniProtKB-SubCell"/>
</dbReference>
<dbReference type="InterPro" id="IPR001851">
    <property type="entry name" value="ABC_transp_permease"/>
</dbReference>
<keyword evidence="3 6" id="KW-0812">Transmembrane</keyword>
<reference evidence="7 8" key="1">
    <citation type="submission" date="2021-06" db="EMBL/GenBank/DDBJ databases">
        <authorList>
            <person name="Grouzdev D.S."/>
            <person name="Koziaeva V."/>
        </authorList>
    </citation>
    <scope>NUCLEOTIDE SEQUENCE [LARGE SCALE GENOMIC DNA]</scope>
    <source>
        <strain evidence="7 8">22</strain>
    </source>
</reference>
<keyword evidence="5 6" id="KW-0472">Membrane</keyword>
<gene>
    <name evidence="7" type="ORF">KL771_15850</name>
</gene>
<name>A0A947D4M4_9HYPH</name>
<feature type="transmembrane region" description="Helical" evidence="6">
    <location>
        <begin position="116"/>
        <end position="133"/>
    </location>
</feature>
<evidence type="ECO:0000256" key="2">
    <source>
        <dbReference type="ARBA" id="ARBA00022475"/>
    </source>
</evidence>
<dbReference type="EMBL" id="JAHHZF010000007">
    <property type="protein sequence ID" value="MBT9290940.1"/>
    <property type="molecule type" value="Genomic_DNA"/>
</dbReference>
<feature type="transmembrane region" description="Helical" evidence="6">
    <location>
        <begin position="215"/>
        <end position="235"/>
    </location>
</feature>
<keyword evidence="4 6" id="KW-1133">Transmembrane helix</keyword>
<dbReference type="AlphaFoldDB" id="A0A947D4M4"/>
<dbReference type="PANTHER" id="PTHR30482:SF17">
    <property type="entry name" value="ABC TRANSPORTER ATP-BINDING PROTEIN"/>
    <property type="match status" value="1"/>
</dbReference>
<feature type="transmembrane region" description="Helical" evidence="6">
    <location>
        <begin position="7"/>
        <end position="29"/>
    </location>
</feature>
<keyword evidence="2" id="KW-1003">Cell membrane</keyword>
<dbReference type="RefSeq" id="WP_261969515.1">
    <property type="nucleotide sequence ID" value="NZ_JAHHZF010000007.1"/>
</dbReference>
<feature type="transmembrane region" description="Helical" evidence="6">
    <location>
        <begin position="35"/>
        <end position="56"/>
    </location>
</feature>
<feature type="transmembrane region" description="Helical" evidence="6">
    <location>
        <begin position="287"/>
        <end position="306"/>
    </location>
</feature>
<feature type="transmembrane region" description="Helical" evidence="6">
    <location>
        <begin position="87"/>
        <end position="109"/>
    </location>
</feature>
<keyword evidence="8" id="KW-1185">Reference proteome</keyword>
<evidence type="ECO:0000256" key="3">
    <source>
        <dbReference type="ARBA" id="ARBA00022692"/>
    </source>
</evidence>
<proteinExistence type="predicted"/>
<dbReference type="GO" id="GO:0015658">
    <property type="term" value="F:branched-chain amino acid transmembrane transporter activity"/>
    <property type="evidence" value="ECO:0007669"/>
    <property type="project" value="InterPro"/>
</dbReference>
<dbReference type="InterPro" id="IPR043428">
    <property type="entry name" value="LivM-like"/>
</dbReference>
<evidence type="ECO:0000313" key="8">
    <source>
        <dbReference type="Proteomes" id="UP000766595"/>
    </source>
</evidence>